<dbReference type="InterPro" id="IPR032506">
    <property type="entry name" value="SGSH_C"/>
</dbReference>
<organism evidence="4 5">
    <name type="scientific">Bacteroides fragilis str. 2-F-2 #4</name>
    <dbReference type="NCBI Taxonomy" id="1339280"/>
    <lineage>
        <taxon>Bacteria</taxon>
        <taxon>Pseudomonadati</taxon>
        <taxon>Bacteroidota</taxon>
        <taxon>Bacteroidia</taxon>
        <taxon>Bacteroidales</taxon>
        <taxon>Bacteroidaceae</taxon>
        <taxon>Bacteroides</taxon>
    </lineage>
</organism>
<dbReference type="RefSeq" id="WP_032571762.1">
    <property type="nucleotide sequence ID" value="NZ_JGDM01000131.1"/>
</dbReference>
<evidence type="ECO:0000256" key="1">
    <source>
        <dbReference type="ARBA" id="ARBA00008779"/>
    </source>
</evidence>
<sequence>MEKSTSLFLYSLAGTAAFVSLSSFQDIKDEKKGEGKKSFNVVYIMCDDHSYQTISTYDQRYMQTPNIDRIANEGVRFTNSFVANSLSGPSRACMLTGKHSHANGFTDNFTTFDGSQQTFPKLLRNAGYQTAMIGKWHLVSEPTGFDYWDILVGQGNYYNPDFINNGKKVQREGYATNIITDLAIDWLDEKRDKEKPFCLFIHHKAPHRTWMPDLCDLDLYEDVVYPLPENFYDKYEGRVAASLQEMSIIKDMDLVYDLKMADKENEIHTQTGLEQAGRSMYSRLSPEQKLLWDKHYDPIIRKFKEVRLTGKALAEWKYQQYMHDYMRVIHSVDRNVGRVLDYLEKNGLLENTMIVYTSDQGFYMGEHGWFDKRFMYEESFRTPLLVRLPGGKKGDIDKMVQNIDYAPTILDLAGVPTPADMHGVSFLPLLRGEKASRWRKSLYYHFYEYPAEHAVRRHYGVRTERYKLMHFYNDIDCWELYDLKQDPSEMNNLYGKPGTEKITKELRQELLKLQLQYDDPIRKLN</sequence>
<comment type="caution">
    <text evidence="4">The sequence shown here is derived from an EMBL/GenBank/DDBJ whole genome shotgun (WGS) entry which is preliminary data.</text>
</comment>
<dbReference type="PROSITE" id="PS00149">
    <property type="entry name" value="SULFATASE_2"/>
    <property type="match status" value="1"/>
</dbReference>
<dbReference type="SUPFAM" id="SSF53649">
    <property type="entry name" value="Alkaline phosphatase-like"/>
    <property type="match status" value="1"/>
</dbReference>
<comment type="similarity">
    <text evidence="1">Belongs to the sulfatase family.</text>
</comment>
<dbReference type="InterPro" id="IPR017850">
    <property type="entry name" value="Alkaline_phosphatase_core_sf"/>
</dbReference>
<gene>
    <name evidence="4" type="ORF">M076_4792</name>
</gene>
<dbReference type="PANTHER" id="PTHR43108">
    <property type="entry name" value="N-ACETYLGLUCOSAMINE-6-SULFATASE FAMILY MEMBER"/>
    <property type="match status" value="1"/>
</dbReference>
<name>A0A015ZCN7_BACFG</name>
<protein>
    <submittedName>
        <fullName evidence="4">Type I phosphodiesterase / nucleotide pyrophosphatase family protein</fullName>
    </submittedName>
</protein>
<evidence type="ECO:0000313" key="5">
    <source>
        <dbReference type="Proteomes" id="UP000022272"/>
    </source>
</evidence>
<dbReference type="Gene3D" id="3.40.720.10">
    <property type="entry name" value="Alkaline Phosphatase, subunit A"/>
    <property type="match status" value="1"/>
</dbReference>
<keyword evidence="2" id="KW-0378">Hydrolase</keyword>
<dbReference type="EMBL" id="JGDM01000131">
    <property type="protein sequence ID" value="EXZ42092.1"/>
    <property type="molecule type" value="Genomic_DNA"/>
</dbReference>
<dbReference type="Pfam" id="PF16347">
    <property type="entry name" value="SGSH_C"/>
    <property type="match status" value="1"/>
</dbReference>
<dbReference type="CDD" id="cd16031">
    <property type="entry name" value="G6S_like"/>
    <property type="match status" value="1"/>
</dbReference>
<dbReference type="InterPro" id="IPR002591">
    <property type="entry name" value="Phosphodiest/P_Trfase"/>
</dbReference>
<dbReference type="PATRIC" id="fig|1339280.3.peg.4572"/>
<dbReference type="AlphaFoldDB" id="A0A015ZCN7"/>
<dbReference type="PROSITE" id="PS00523">
    <property type="entry name" value="SULFATASE_1"/>
    <property type="match status" value="1"/>
</dbReference>
<dbReference type="GO" id="GO:0016787">
    <property type="term" value="F:hydrolase activity"/>
    <property type="evidence" value="ECO:0007669"/>
    <property type="project" value="UniProtKB-KW"/>
</dbReference>
<dbReference type="PANTHER" id="PTHR43108:SF6">
    <property type="entry name" value="N-SULPHOGLUCOSAMINE SULPHOHYDROLASE"/>
    <property type="match status" value="1"/>
</dbReference>
<dbReference type="InterPro" id="IPR024607">
    <property type="entry name" value="Sulfatase_CS"/>
</dbReference>
<feature type="domain" description="N-sulphoglucosamine sulphohydrolase C-terminal" evidence="3">
    <location>
        <begin position="365"/>
        <end position="514"/>
    </location>
</feature>
<evidence type="ECO:0000259" key="3">
    <source>
        <dbReference type="Pfam" id="PF16347"/>
    </source>
</evidence>
<proteinExistence type="inferred from homology"/>
<evidence type="ECO:0000313" key="4">
    <source>
        <dbReference type="EMBL" id="EXZ42092.1"/>
    </source>
</evidence>
<dbReference type="Proteomes" id="UP000022272">
    <property type="component" value="Unassembled WGS sequence"/>
</dbReference>
<dbReference type="Pfam" id="PF01663">
    <property type="entry name" value="Phosphodiest"/>
    <property type="match status" value="1"/>
</dbReference>
<accession>A0A015ZCN7</accession>
<reference evidence="4 5" key="1">
    <citation type="submission" date="2014-02" db="EMBL/GenBank/DDBJ databases">
        <authorList>
            <person name="Sears C."/>
            <person name="Carroll K."/>
            <person name="Sack B.R."/>
            <person name="Qadri F."/>
            <person name="Myers L.L."/>
            <person name="Chung G.-T."/>
            <person name="Escheverria P."/>
            <person name="Fraser C.M."/>
            <person name="Sadzewicz L."/>
            <person name="Shefchek K.A."/>
            <person name="Tallon L."/>
            <person name="Das S.P."/>
            <person name="Daugherty S."/>
            <person name="Mongodin E.F."/>
        </authorList>
    </citation>
    <scope>NUCLEOTIDE SEQUENCE [LARGE SCALE GENOMIC DNA]</scope>
    <source>
        <strain evidence="4 5">2-F-2 #4</strain>
    </source>
</reference>
<evidence type="ECO:0000256" key="2">
    <source>
        <dbReference type="ARBA" id="ARBA00022801"/>
    </source>
</evidence>